<name>A0A1D2QLC2_9GAMM</name>
<feature type="domain" description="Immunity MXAN-0049 protein" evidence="1">
    <location>
        <begin position="2"/>
        <end position="81"/>
    </location>
</feature>
<protein>
    <recommendedName>
        <fullName evidence="1">Immunity MXAN-0049 protein domain-containing protein</fullName>
    </recommendedName>
</protein>
<dbReference type="InterPro" id="IPR012433">
    <property type="entry name" value="Imm11"/>
</dbReference>
<dbReference type="AlphaFoldDB" id="A0A1D2QLC2"/>
<evidence type="ECO:0000259" key="1">
    <source>
        <dbReference type="Pfam" id="PF07791"/>
    </source>
</evidence>
<proteinExistence type="predicted"/>
<sequence length="125" mass="15070">MVTTDIRRALLDLDISDFFTHPAVYIHDDGEWYEDYWFCTFTEEFDCWDRETSECECVTLEDYYYDEDVYFISRYRLNEKVLDETPLNKKLLFKMGGCSGILTCHKSIKYLFENEGTELTLVEEW</sequence>
<gene>
    <name evidence="2" type="ORF">AB835_14555</name>
</gene>
<comment type="caution">
    <text evidence="2">The sequence shown here is derived from an EMBL/GenBank/DDBJ whole genome shotgun (WGS) entry which is preliminary data.</text>
</comment>
<accession>A0A1D2QLC2</accession>
<dbReference type="Proteomes" id="UP000242502">
    <property type="component" value="Unassembled WGS sequence"/>
</dbReference>
<dbReference type="Pfam" id="PF07791">
    <property type="entry name" value="Imm11"/>
    <property type="match status" value="1"/>
</dbReference>
<reference evidence="2 3" key="1">
    <citation type="journal article" date="2016" name="Appl. Environ. Microbiol.">
        <title>Lack of Overt Genome Reduction in the Bryostatin-Producing Bryozoan Symbiont "Candidatus Endobugula sertula".</title>
        <authorList>
            <person name="Miller I.J."/>
            <person name="Vanee N."/>
            <person name="Fong S.S."/>
            <person name="Lim-Fong G.E."/>
            <person name="Kwan J.C."/>
        </authorList>
    </citation>
    <scope>NUCLEOTIDE SEQUENCE [LARGE SCALE GENOMIC DNA]</scope>
    <source>
        <strain evidence="2">AB1-4</strain>
    </source>
</reference>
<organism evidence="2 3">
    <name type="scientific">Candidatus Endobugula sertula</name>
    <name type="common">Bugula neritina bacterial symbiont</name>
    <dbReference type="NCBI Taxonomy" id="62101"/>
    <lineage>
        <taxon>Bacteria</taxon>
        <taxon>Pseudomonadati</taxon>
        <taxon>Pseudomonadota</taxon>
        <taxon>Gammaproteobacteria</taxon>
        <taxon>Cellvibrionales</taxon>
        <taxon>Cellvibrionaceae</taxon>
        <taxon>Candidatus Endobugula</taxon>
    </lineage>
</organism>
<evidence type="ECO:0000313" key="3">
    <source>
        <dbReference type="Proteomes" id="UP000242502"/>
    </source>
</evidence>
<evidence type="ECO:0000313" key="2">
    <source>
        <dbReference type="EMBL" id="ODS22370.1"/>
    </source>
</evidence>
<dbReference type="EMBL" id="MDLC01000092">
    <property type="protein sequence ID" value="ODS22370.1"/>
    <property type="molecule type" value="Genomic_DNA"/>
</dbReference>